<dbReference type="PANTHER" id="PTHR42663:SF6">
    <property type="entry name" value="HYDROLASE C777.06C-RELATED"/>
    <property type="match status" value="1"/>
</dbReference>
<name>A0A494W3R1_9SPHN</name>
<dbReference type="RefSeq" id="WP_066696987.1">
    <property type="nucleotide sequence ID" value="NZ_AP018664.1"/>
</dbReference>
<proteinExistence type="predicted"/>
<dbReference type="EMBL" id="AP018664">
    <property type="protein sequence ID" value="BBD97808.1"/>
    <property type="molecule type" value="Genomic_DNA"/>
</dbReference>
<evidence type="ECO:0000259" key="1">
    <source>
        <dbReference type="SMART" id="SM00849"/>
    </source>
</evidence>
<protein>
    <submittedName>
        <fullName evidence="2">MBL fold metallo-hydrolase</fullName>
    </submittedName>
</protein>
<organism evidence="2 3">
    <name type="scientific">Sphingobium amiense</name>
    <dbReference type="NCBI Taxonomy" id="135719"/>
    <lineage>
        <taxon>Bacteria</taxon>
        <taxon>Pseudomonadati</taxon>
        <taxon>Pseudomonadota</taxon>
        <taxon>Alphaproteobacteria</taxon>
        <taxon>Sphingomonadales</taxon>
        <taxon>Sphingomonadaceae</taxon>
        <taxon>Sphingobium</taxon>
    </lineage>
</organism>
<gene>
    <name evidence="2" type="ORF">SAMIE_1013090</name>
</gene>
<dbReference type="Pfam" id="PF12706">
    <property type="entry name" value="Lactamase_B_2"/>
    <property type="match status" value="1"/>
</dbReference>
<dbReference type="SMART" id="SM00849">
    <property type="entry name" value="Lactamase_B"/>
    <property type="match status" value="1"/>
</dbReference>
<dbReference type="KEGG" id="sami:SAMIE_1013090"/>
<keyword evidence="2" id="KW-0378">Hydrolase</keyword>
<evidence type="ECO:0000313" key="3">
    <source>
        <dbReference type="Proteomes" id="UP000279959"/>
    </source>
</evidence>
<keyword evidence="3" id="KW-1185">Reference proteome</keyword>
<dbReference type="GO" id="GO:0016787">
    <property type="term" value="F:hydrolase activity"/>
    <property type="evidence" value="ECO:0007669"/>
    <property type="project" value="UniProtKB-KW"/>
</dbReference>
<reference evidence="2 3" key="1">
    <citation type="submission" date="2018-05" db="EMBL/GenBank/DDBJ databases">
        <title>Complete Genome Sequence of the Nonylphenol-Degrading Bacterium Sphingobium amiense DSM 16289T.</title>
        <authorList>
            <person name="Ootsuka M."/>
            <person name="Nishizawa T."/>
            <person name="Ohta H."/>
        </authorList>
    </citation>
    <scope>NUCLEOTIDE SEQUENCE [LARGE SCALE GENOMIC DNA]</scope>
    <source>
        <strain evidence="2 3">DSM 16289</strain>
    </source>
</reference>
<dbReference type="Gene3D" id="3.60.15.10">
    <property type="entry name" value="Ribonuclease Z/Hydroxyacylglutathione hydrolase-like"/>
    <property type="match status" value="1"/>
</dbReference>
<dbReference type="CDD" id="cd16279">
    <property type="entry name" value="metallo-hydrolase-like_MBL-fold"/>
    <property type="match status" value="1"/>
</dbReference>
<evidence type="ECO:0000313" key="2">
    <source>
        <dbReference type="EMBL" id="BBD97808.1"/>
    </source>
</evidence>
<sequence>MSLTVTILGCGTSSGVPRIGNDWGDCDPNEPKNRRTRVSILVESATTRILVDTSPDMRQQLLAADVIDIDAILWTHDHADHCHGIDDVRQIFHRRRAAVPGYGRAKTMEHLRGRFTYAFEGREGYPPTIAAHDLPDGLRIGDIMVACVDMPHGHIYSTGFRFSHGGSHVGYATDFHDITPDMLALFDGLDLWVVDALREKPHPTHPHLAMTLDGIAAAAPKRAVLTHMDQSMDYATLCKTLPPGVEPGYDGMIVTVPSNEREA</sequence>
<dbReference type="InterPro" id="IPR001279">
    <property type="entry name" value="Metallo-B-lactamas"/>
</dbReference>
<dbReference type="PANTHER" id="PTHR42663">
    <property type="entry name" value="HYDROLASE C777.06C-RELATED-RELATED"/>
    <property type="match status" value="1"/>
</dbReference>
<feature type="domain" description="Metallo-beta-lactamase" evidence="1">
    <location>
        <begin position="36"/>
        <end position="227"/>
    </location>
</feature>
<dbReference type="SUPFAM" id="SSF56281">
    <property type="entry name" value="Metallo-hydrolase/oxidoreductase"/>
    <property type="match status" value="1"/>
</dbReference>
<accession>A0A494W3R1</accession>
<dbReference type="InterPro" id="IPR036866">
    <property type="entry name" value="RibonucZ/Hydroxyglut_hydro"/>
</dbReference>
<dbReference type="Proteomes" id="UP000279959">
    <property type="component" value="Chromosome"/>
</dbReference>
<dbReference type="AlphaFoldDB" id="A0A494W3R1"/>